<sequence length="568" mass="65359">MTAIDISTDKREPDVFSTDFPDSKVSIDDLAEPPVQQQTYTSWGFVRNKRQKVEPEAIATVRSVFDNPDLACFYHPHPKYENINAFDPKERWTHREERSVRRKVDFRIFIWVLVMFFALNIDRGNLGLATADGLVNDLGIDTNDYNNAQNMYRVGFLIAELPSQMIGKKIGTDRWIPTQIILWSVASGGQFFMANRATFFACRFFIGLFMGGFIPDAVLYLSYFYKNSEMPMRLAIFWFVNSMSSVIASFIAYGVFHLRGVQNREGWRWLFLIEALISVTIGFLSFLFMVPGPTQTKSWWKPNGYFTEREEKIIVNRVLRDDPSKGDMHNRQGITPGMLWKSFKDYDLWPIYAIGILFQMPGDPPGQYLNLSLRAIGYDRFTTTLLNIPVTVAASCTMLGITFLTEYFHQISFLGLISQLWSLPFLVIIYTSAQHLSNWSLYAVLFLLLASPSVHAAQVSWCSRISNSVRTRAVSSAVYNIMVQLSGIASSNIYRKDDNPPWYPRGNSNLIAINVAVIVLYALTKCYYVWRNKQKERQWSAMTTEEQQQYLINNADLGNKRLDFRFDC</sequence>
<dbReference type="Proteomes" id="UP000805649">
    <property type="component" value="Unassembled WGS sequence"/>
</dbReference>
<organism evidence="1 2">
    <name type="scientific">Colletotrichum truncatum</name>
    <name type="common">Anthracnose fungus</name>
    <name type="synonym">Colletotrichum capsici</name>
    <dbReference type="NCBI Taxonomy" id="5467"/>
    <lineage>
        <taxon>Eukaryota</taxon>
        <taxon>Fungi</taxon>
        <taxon>Dikarya</taxon>
        <taxon>Ascomycota</taxon>
        <taxon>Pezizomycotina</taxon>
        <taxon>Sordariomycetes</taxon>
        <taxon>Hypocreomycetidae</taxon>
        <taxon>Glomerellales</taxon>
        <taxon>Glomerellaceae</taxon>
        <taxon>Colletotrichum</taxon>
        <taxon>Colletotrichum truncatum species complex</taxon>
    </lineage>
</organism>
<dbReference type="EMBL" id="VUJX02000002">
    <property type="protein sequence ID" value="KAL0941173.1"/>
    <property type="molecule type" value="Genomic_DNA"/>
</dbReference>
<name>A0ACC3ZAJ2_COLTU</name>
<protein>
    <submittedName>
        <fullName evidence="1">Major facilitator superfamily transporter</fullName>
    </submittedName>
</protein>
<proteinExistence type="predicted"/>
<comment type="caution">
    <text evidence="1">The sequence shown here is derived from an EMBL/GenBank/DDBJ whole genome shotgun (WGS) entry which is preliminary data.</text>
</comment>
<accession>A0ACC3ZAJ2</accession>
<evidence type="ECO:0000313" key="2">
    <source>
        <dbReference type="Proteomes" id="UP000805649"/>
    </source>
</evidence>
<reference evidence="1 2" key="1">
    <citation type="journal article" date="2020" name="Phytopathology">
        <title>Genome Sequence Resources of Colletotrichum truncatum, C. plurivorum, C. musicola, and C. sojae: Four Species Pathogenic to Soybean (Glycine max).</title>
        <authorList>
            <person name="Rogerio F."/>
            <person name="Boufleur T.R."/>
            <person name="Ciampi-Guillardi M."/>
            <person name="Sukno S.A."/>
            <person name="Thon M.R."/>
            <person name="Massola Junior N.S."/>
            <person name="Baroncelli R."/>
        </authorList>
    </citation>
    <scope>NUCLEOTIDE SEQUENCE [LARGE SCALE GENOMIC DNA]</scope>
    <source>
        <strain evidence="1 2">CMES1059</strain>
    </source>
</reference>
<evidence type="ECO:0000313" key="1">
    <source>
        <dbReference type="EMBL" id="KAL0941173.1"/>
    </source>
</evidence>
<keyword evidence="2" id="KW-1185">Reference proteome</keyword>
<gene>
    <name evidence="1" type="ORF">CTRU02_203936</name>
</gene>